<evidence type="ECO:0000313" key="2">
    <source>
        <dbReference type="EMBL" id="ANJ67030.1"/>
    </source>
</evidence>
<dbReference type="KEGG" id="haz:A9404_06220"/>
<dbReference type="Pfam" id="PF03692">
    <property type="entry name" value="CxxCxxCC"/>
    <property type="match status" value="1"/>
</dbReference>
<dbReference type="STRING" id="1860122.A9404_06220"/>
<organism evidence="2 3">
    <name type="scientific">Halothiobacillus diazotrophicus</name>
    <dbReference type="NCBI Taxonomy" id="1860122"/>
    <lineage>
        <taxon>Bacteria</taxon>
        <taxon>Pseudomonadati</taxon>
        <taxon>Pseudomonadota</taxon>
        <taxon>Gammaproteobacteria</taxon>
        <taxon>Chromatiales</taxon>
        <taxon>Halothiobacillaceae</taxon>
        <taxon>Halothiobacillus</taxon>
    </lineage>
</organism>
<dbReference type="Proteomes" id="UP000078596">
    <property type="component" value="Chromosome"/>
</dbReference>
<accession>A0A191ZGP2</accession>
<dbReference type="InterPro" id="IPR005358">
    <property type="entry name" value="Puta_zinc/iron-chelating_dom"/>
</dbReference>
<proteinExistence type="predicted"/>
<keyword evidence="3" id="KW-1185">Reference proteome</keyword>
<dbReference type="AlphaFoldDB" id="A0A191ZGP2"/>
<sequence>MHPLNPTVIEAIVGSPCQGCGACCAYFRVSFYWAESVPFLDGRVPPEMTEQINPHRLAMKGTLVEPLRCVALDGEIGDCVSCTIYPNRPTPCRELEPWDENGQPDEKCGRARAAHGLPPLEPIEPVLPDAPETEDPRRTGTG</sequence>
<dbReference type="EMBL" id="CP016027">
    <property type="protein sequence ID" value="ANJ67030.1"/>
    <property type="molecule type" value="Genomic_DNA"/>
</dbReference>
<name>A0A191ZGP2_9GAMM</name>
<protein>
    <submittedName>
        <fullName evidence="2">Ferredoxin</fullName>
    </submittedName>
</protein>
<evidence type="ECO:0000256" key="1">
    <source>
        <dbReference type="SAM" id="MobiDB-lite"/>
    </source>
</evidence>
<reference evidence="2 3" key="1">
    <citation type="submission" date="2016-06" db="EMBL/GenBank/DDBJ databases">
        <title>Insight into the functional genes involving in sulfur oxidation in Pearl River water.</title>
        <authorList>
            <person name="Luo J."/>
            <person name="Tan X."/>
            <person name="Lin W."/>
        </authorList>
    </citation>
    <scope>NUCLEOTIDE SEQUENCE [LARGE SCALE GENOMIC DNA]</scope>
    <source>
        <strain evidence="2 3">LS2</strain>
    </source>
</reference>
<evidence type="ECO:0000313" key="3">
    <source>
        <dbReference type="Proteomes" id="UP000078596"/>
    </source>
</evidence>
<feature type="region of interest" description="Disordered" evidence="1">
    <location>
        <begin position="93"/>
        <end position="142"/>
    </location>
</feature>
<gene>
    <name evidence="2" type="ORF">A9404_06220</name>
</gene>